<keyword evidence="11" id="KW-1185">Reference proteome</keyword>
<organism evidence="10 11">
    <name type="scientific">Pseudonocardia thermophila</name>
    <dbReference type="NCBI Taxonomy" id="1848"/>
    <lineage>
        <taxon>Bacteria</taxon>
        <taxon>Bacillati</taxon>
        <taxon>Actinomycetota</taxon>
        <taxon>Actinomycetes</taxon>
        <taxon>Pseudonocardiales</taxon>
        <taxon>Pseudonocardiaceae</taxon>
        <taxon>Pseudonocardia</taxon>
    </lineage>
</organism>
<proteinExistence type="predicted"/>
<sequence length="522" mass="56412">MTHAAPAAARPWWVGAVVAVTVGALVLRLVGIAEKSLWVDEAFSWWLAVQPLDAIWSYVLLVDQHPPVYYSLLHLWLAPDDRETGLRVFSALWGVATVPVVALIGRRVAGPVVGLLAAVLQAVSPLHVWYAQQARMYTMLTFFAALATLAALYLLDTRGRTQREIRSAVAGLAVGVAGTMLSHNIGVLLPVVLAGVVAVVAVRRRTPPRVVAPDGAVDPGATVLISAQRRTDLRPLALGLGLGLAGWLPWLPGFLKQAGQVDAEFWLPPPTLGALAEHLRNMLSAHAPGPLTAVVALAAVGLAVAGCLRLRGRPEALLLLALFAGPLLLELLASIRRPIFYSQTLIWTSVPLIVLAAVALSRIRRRALVAAATAALLVLNTVSLVSYYRAGSTEDWEGAALYLAEAAEPGDLVLFNAGWTRIPFDFYYTGVGPRIDEHGVPAELFERGVLEPRMTQADVPRIDELLRGHRRVWLVYSHDWYTDPDGIVGRHLDSVLERVAEQRFTAIVLREYALPSIDAPAG</sequence>
<feature type="transmembrane region" description="Helical" evidence="8">
    <location>
        <begin position="317"/>
        <end position="335"/>
    </location>
</feature>
<keyword evidence="2" id="KW-1003">Cell membrane</keyword>
<evidence type="ECO:0000256" key="5">
    <source>
        <dbReference type="ARBA" id="ARBA00022692"/>
    </source>
</evidence>
<accession>A0A1M6UYW9</accession>
<dbReference type="EMBL" id="FRAP01000011">
    <property type="protein sequence ID" value="SHK74380.1"/>
    <property type="molecule type" value="Genomic_DNA"/>
</dbReference>
<evidence type="ECO:0000256" key="4">
    <source>
        <dbReference type="ARBA" id="ARBA00022679"/>
    </source>
</evidence>
<evidence type="ECO:0000256" key="7">
    <source>
        <dbReference type="ARBA" id="ARBA00023136"/>
    </source>
</evidence>
<feature type="transmembrane region" description="Helical" evidence="8">
    <location>
        <begin position="112"/>
        <end position="130"/>
    </location>
</feature>
<evidence type="ECO:0000256" key="3">
    <source>
        <dbReference type="ARBA" id="ARBA00022676"/>
    </source>
</evidence>
<dbReference type="GO" id="GO:0016763">
    <property type="term" value="F:pentosyltransferase activity"/>
    <property type="evidence" value="ECO:0007669"/>
    <property type="project" value="TreeGrafter"/>
</dbReference>
<feature type="transmembrane region" description="Helical" evidence="8">
    <location>
        <begin position="85"/>
        <end position="105"/>
    </location>
</feature>
<feature type="transmembrane region" description="Helical" evidence="8">
    <location>
        <begin position="291"/>
        <end position="310"/>
    </location>
</feature>
<evidence type="ECO:0000256" key="6">
    <source>
        <dbReference type="ARBA" id="ARBA00022989"/>
    </source>
</evidence>
<keyword evidence="5 8" id="KW-0812">Transmembrane</keyword>
<gene>
    <name evidence="10" type="ORF">SAMN05443637_11195</name>
</gene>
<feature type="transmembrane region" description="Helical" evidence="8">
    <location>
        <begin position="341"/>
        <end position="360"/>
    </location>
</feature>
<feature type="domain" description="Glycosyltransferase RgtA/B/C/D-like" evidence="9">
    <location>
        <begin position="65"/>
        <end position="201"/>
    </location>
</feature>
<evidence type="ECO:0000256" key="8">
    <source>
        <dbReference type="SAM" id="Phobius"/>
    </source>
</evidence>
<dbReference type="AlphaFoldDB" id="A0A1M6UYW9"/>
<dbReference type="OrthoDB" id="5318634at2"/>
<dbReference type="GO" id="GO:0005886">
    <property type="term" value="C:plasma membrane"/>
    <property type="evidence" value="ECO:0007669"/>
    <property type="project" value="UniProtKB-SubCell"/>
</dbReference>
<feature type="transmembrane region" description="Helical" evidence="8">
    <location>
        <begin position="12"/>
        <end position="31"/>
    </location>
</feature>
<reference evidence="10 11" key="1">
    <citation type="submission" date="2016-11" db="EMBL/GenBank/DDBJ databases">
        <authorList>
            <person name="Jaros S."/>
            <person name="Januszkiewicz K."/>
            <person name="Wedrychowicz H."/>
        </authorList>
    </citation>
    <scope>NUCLEOTIDE SEQUENCE [LARGE SCALE GENOMIC DNA]</scope>
    <source>
        <strain evidence="10 11">DSM 43832</strain>
    </source>
</reference>
<keyword evidence="6 8" id="KW-1133">Transmembrane helix</keyword>
<feature type="transmembrane region" description="Helical" evidence="8">
    <location>
        <begin position="187"/>
        <end position="203"/>
    </location>
</feature>
<dbReference type="InterPro" id="IPR038731">
    <property type="entry name" value="RgtA/B/C-like"/>
</dbReference>
<dbReference type="STRING" id="1848.SAMN05443637_11195"/>
<evidence type="ECO:0000256" key="2">
    <source>
        <dbReference type="ARBA" id="ARBA00022475"/>
    </source>
</evidence>
<dbReference type="Proteomes" id="UP000184363">
    <property type="component" value="Unassembled WGS sequence"/>
</dbReference>
<comment type="subcellular location">
    <subcellularLocation>
        <location evidence="1">Cell membrane</location>
        <topology evidence="1">Multi-pass membrane protein</topology>
    </subcellularLocation>
</comment>
<dbReference type="InterPro" id="IPR050297">
    <property type="entry name" value="LipidA_mod_glycosyltrf_83"/>
</dbReference>
<evidence type="ECO:0000256" key="1">
    <source>
        <dbReference type="ARBA" id="ARBA00004651"/>
    </source>
</evidence>
<feature type="transmembrane region" description="Helical" evidence="8">
    <location>
        <begin position="367"/>
        <end position="388"/>
    </location>
</feature>
<dbReference type="GO" id="GO:0009103">
    <property type="term" value="P:lipopolysaccharide biosynthetic process"/>
    <property type="evidence" value="ECO:0007669"/>
    <property type="project" value="UniProtKB-ARBA"/>
</dbReference>
<evidence type="ECO:0000313" key="11">
    <source>
        <dbReference type="Proteomes" id="UP000184363"/>
    </source>
</evidence>
<dbReference type="Pfam" id="PF13231">
    <property type="entry name" value="PMT_2"/>
    <property type="match status" value="1"/>
</dbReference>
<evidence type="ECO:0000313" key="10">
    <source>
        <dbReference type="EMBL" id="SHK74380.1"/>
    </source>
</evidence>
<dbReference type="PANTHER" id="PTHR33908">
    <property type="entry name" value="MANNOSYLTRANSFERASE YKCB-RELATED"/>
    <property type="match status" value="1"/>
</dbReference>
<keyword evidence="7 8" id="KW-0472">Membrane</keyword>
<protein>
    <submittedName>
        <fullName evidence="10">Dolichyl-phosphate-mannose-protein mannosyltransferase</fullName>
    </submittedName>
</protein>
<dbReference type="PANTHER" id="PTHR33908:SF11">
    <property type="entry name" value="MEMBRANE PROTEIN"/>
    <property type="match status" value="1"/>
</dbReference>
<dbReference type="RefSeq" id="WP_073457813.1">
    <property type="nucleotide sequence ID" value="NZ_CALGVN010000060.1"/>
</dbReference>
<feature type="transmembrane region" description="Helical" evidence="8">
    <location>
        <begin position="136"/>
        <end position="155"/>
    </location>
</feature>
<name>A0A1M6UYW9_PSETH</name>
<keyword evidence="4 10" id="KW-0808">Transferase</keyword>
<feature type="transmembrane region" description="Helical" evidence="8">
    <location>
        <begin position="236"/>
        <end position="255"/>
    </location>
</feature>
<keyword evidence="3 10" id="KW-0328">Glycosyltransferase</keyword>
<feature type="transmembrane region" description="Helical" evidence="8">
    <location>
        <begin position="164"/>
        <end position="181"/>
    </location>
</feature>
<evidence type="ECO:0000259" key="9">
    <source>
        <dbReference type="Pfam" id="PF13231"/>
    </source>
</evidence>